<gene>
    <name evidence="2" type="ORF">JAAARDRAFT_383716</name>
</gene>
<protein>
    <submittedName>
        <fullName evidence="2">Uncharacterized protein</fullName>
    </submittedName>
</protein>
<name>A0A067QLR9_9AGAM</name>
<dbReference type="InParanoid" id="A0A067QLR9"/>
<sequence length="182" mass="20440">MLPRLLELDSRSLEGHRHHPRKARCREAGSSHQRGLNLEEEDGIELDHTKGDATRERVSVDDDREGGQKCGRGGGRIVRGICPGAKTRRGSMRKGRCGAGQRDQRWRPCPLCHSPSTVDLGPWKGTTRTCPTFGLCWETCQPKRFSRCYLPLMSNSIISFHLPSRPSPRFRLHELFASGVAI</sequence>
<evidence type="ECO:0000256" key="1">
    <source>
        <dbReference type="SAM" id="MobiDB-lite"/>
    </source>
</evidence>
<feature type="region of interest" description="Disordered" evidence="1">
    <location>
        <begin position="1"/>
        <end position="72"/>
    </location>
</feature>
<evidence type="ECO:0000313" key="2">
    <source>
        <dbReference type="EMBL" id="KDQ63586.1"/>
    </source>
</evidence>
<dbReference type="AlphaFoldDB" id="A0A067QLR9"/>
<keyword evidence="3" id="KW-1185">Reference proteome</keyword>
<dbReference type="EMBL" id="KL197710">
    <property type="protein sequence ID" value="KDQ63586.1"/>
    <property type="molecule type" value="Genomic_DNA"/>
</dbReference>
<reference evidence="3" key="1">
    <citation type="journal article" date="2014" name="Proc. Natl. Acad. Sci. U.S.A.">
        <title>Extensive sampling of basidiomycete genomes demonstrates inadequacy of the white-rot/brown-rot paradigm for wood decay fungi.</title>
        <authorList>
            <person name="Riley R."/>
            <person name="Salamov A.A."/>
            <person name="Brown D.W."/>
            <person name="Nagy L.G."/>
            <person name="Floudas D."/>
            <person name="Held B.W."/>
            <person name="Levasseur A."/>
            <person name="Lombard V."/>
            <person name="Morin E."/>
            <person name="Otillar R."/>
            <person name="Lindquist E.A."/>
            <person name="Sun H."/>
            <person name="LaButti K.M."/>
            <person name="Schmutz J."/>
            <person name="Jabbour D."/>
            <person name="Luo H."/>
            <person name="Baker S.E."/>
            <person name="Pisabarro A.G."/>
            <person name="Walton J.D."/>
            <person name="Blanchette R.A."/>
            <person name="Henrissat B."/>
            <person name="Martin F."/>
            <person name="Cullen D."/>
            <person name="Hibbett D.S."/>
            <person name="Grigoriev I.V."/>
        </authorList>
    </citation>
    <scope>NUCLEOTIDE SEQUENCE [LARGE SCALE GENOMIC DNA]</scope>
    <source>
        <strain evidence="3">MUCL 33604</strain>
    </source>
</reference>
<feature type="compositionally biased region" description="Basic and acidic residues" evidence="1">
    <location>
        <begin position="1"/>
        <end position="15"/>
    </location>
</feature>
<dbReference type="Proteomes" id="UP000027265">
    <property type="component" value="Unassembled WGS sequence"/>
</dbReference>
<accession>A0A067QLR9</accession>
<proteinExistence type="predicted"/>
<organism evidence="2 3">
    <name type="scientific">Jaapia argillacea MUCL 33604</name>
    <dbReference type="NCBI Taxonomy" id="933084"/>
    <lineage>
        <taxon>Eukaryota</taxon>
        <taxon>Fungi</taxon>
        <taxon>Dikarya</taxon>
        <taxon>Basidiomycota</taxon>
        <taxon>Agaricomycotina</taxon>
        <taxon>Agaricomycetes</taxon>
        <taxon>Agaricomycetidae</taxon>
        <taxon>Jaapiales</taxon>
        <taxon>Jaapiaceae</taxon>
        <taxon>Jaapia</taxon>
    </lineage>
</organism>
<evidence type="ECO:0000313" key="3">
    <source>
        <dbReference type="Proteomes" id="UP000027265"/>
    </source>
</evidence>
<dbReference type="HOGENOM" id="CLU_1482186_0_0_1"/>
<feature type="compositionally biased region" description="Basic and acidic residues" evidence="1">
    <location>
        <begin position="45"/>
        <end position="67"/>
    </location>
</feature>